<evidence type="ECO:0000259" key="9">
    <source>
        <dbReference type="Pfam" id="PF05282"/>
    </source>
</evidence>
<dbReference type="PANTHER" id="PTHR12689">
    <property type="entry name" value="A1 CISTRON SPLICING FACTOR AAR2-RELATED"/>
    <property type="match status" value="1"/>
</dbReference>
<dbReference type="GO" id="GO:0000244">
    <property type="term" value="P:spliceosomal tri-snRNP complex assembly"/>
    <property type="evidence" value="ECO:0007669"/>
    <property type="project" value="TreeGrafter"/>
</dbReference>
<evidence type="ECO:0000256" key="2">
    <source>
        <dbReference type="ARBA" id="ARBA00006281"/>
    </source>
</evidence>
<dbReference type="Pfam" id="PF05282">
    <property type="entry name" value="AAR2"/>
    <property type="match status" value="1"/>
</dbReference>
<gene>
    <name evidence="11" type="ORF">DSTB1V02_LOCUS4656</name>
</gene>
<sequence length="374" mass="43322">MSLEMDPEVAKNLLTEGATLVFLDVPKNTEVGIDMNSWTVGEKFKGIKMIPPGIHFIYYSAVSKEGQVAPRTGFFHVFRRKELLVKNYDPHLEDIPPEPPHPNLVQRLKDNLKELDCFLGPFPYDSWKKWISLTGHISEDLIKNQEPICGKISSAPNLIPFTNEERKQLQRDWIPPDFSNRGPGWEEKLLPQMKKVPGMEMRFTPLPEKRYPQGSTPAEITKHCMDSSFCLDKMLENHRIPEDLLGEFQLAFVCFLVGYVYEAFEHWKQLIQLFTTCDEALKTRPEFFLQFISTLHFQMKEVPSDFFTDIVAGKNFLRDCLHTFFANINATGDVLDAKLRTRAQKFREHVEATFEWEFSEEGEEDLPVIVEDVT</sequence>
<dbReference type="Gene3D" id="1.25.40.550">
    <property type="entry name" value="Aar2, C-terminal domain-like"/>
    <property type="match status" value="1"/>
</dbReference>
<dbReference type="InterPro" id="IPR033647">
    <property type="entry name" value="Aar2_N"/>
</dbReference>
<protein>
    <recommendedName>
        <fullName evidence="3">Protein AAR2 homolog</fullName>
    </recommendedName>
    <alternativeName>
        <fullName evidence="7">AAR2 splicing factor homolog</fullName>
    </alternativeName>
</protein>
<dbReference type="FunFam" id="1.25.40.550:FF:000001">
    <property type="entry name" value="AAR2 splicing factor homolog"/>
    <property type="match status" value="1"/>
</dbReference>
<dbReference type="AlphaFoldDB" id="A0A7R8XEF6"/>
<evidence type="ECO:0000313" key="12">
    <source>
        <dbReference type="Proteomes" id="UP000677054"/>
    </source>
</evidence>
<feature type="domain" description="AAR2 N-terminal" evidence="10">
    <location>
        <begin position="16"/>
        <end position="146"/>
    </location>
</feature>
<evidence type="ECO:0000256" key="6">
    <source>
        <dbReference type="ARBA" id="ARBA00023187"/>
    </source>
</evidence>
<evidence type="ECO:0000256" key="8">
    <source>
        <dbReference type="ARBA" id="ARBA00047009"/>
    </source>
</evidence>
<evidence type="ECO:0000256" key="7">
    <source>
        <dbReference type="ARBA" id="ARBA00030625"/>
    </source>
</evidence>
<dbReference type="Proteomes" id="UP000677054">
    <property type="component" value="Unassembled WGS sequence"/>
</dbReference>
<keyword evidence="6" id="KW-0508">mRNA splicing</keyword>
<dbReference type="PANTHER" id="PTHR12689:SF4">
    <property type="entry name" value="PROTEIN AAR2 HOMOLOG"/>
    <property type="match status" value="1"/>
</dbReference>
<dbReference type="InterPro" id="IPR038514">
    <property type="entry name" value="AAR2_C_sf"/>
</dbReference>
<feature type="domain" description="AAR2 C-terminal" evidence="9">
    <location>
        <begin position="203"/>
        <end position="359"/>
    </location>
</feature>
<dbReference type="Gene3D" id="2.60.34.20">
    <property type="match status" value="1"/>
</dbReference>
<evidence type="ECO:0000256" key="3">
    <source>
        <dbReference type="ARBA" id="ARBA00016372"/>
    </source>
</evidence>
<proteinExistence type="inferred from homology"/>
<dbReference type="EMBL" id="CAJPEV010000707">
    <property type="protein sequence ID" value="CAG0887788.1"/>
    <property type="molecule type" value="Genomic_DNA"/>
</dbReference>
<evidence type="ECO:0000313" key="11">
    <source>
        <dbReference type="EMBL" id="CAD7244769.1"/>
    </source>
</evidence>
<dbReference type="OrthoDB" id="201752at2759"/>
<name>A0A7R8XEF6_9CRUS</name>
<evidence type="ECO:0000256" key="5">
    <source>
        <dbReference type="ARBA" id="ARBA00022728"/>
    </source>
</evidence>
<evidence type="ECO:0000259" key="10">
    <source>
        <dbReference type="Pfam" id="PF20981"/>
    </source>
</evidence>
<organism evidence="11">
    <name type="scientific">Darwinula stevensoni</name>
    <dbReference type="NCBI Taxonomy" id="69355"/>
    <lineage>
        <taxon>Eukaryota</taxon>
        <taxon>Metazoa</taxon>
        <taxon>Ecdysozoa</taxon>
        <taxon>Arthropoda</taxon>
        <taxon>Crustacea</taxon>
        <taxon>Oligostraca</taxon>
        <taxon>Ostracoda</taxon>
        <taxon>Podocopa</taxon>
        <taxon>Podocopida</taxon>
        <taxon>Darwinulocopina</taxon>
        <taxon>Darwinuloidea</taxon>
        <taxon>Darwinulidae</taxon>
        <taxon>Darwinula</taxon>
    </lineage>
</organism>
<keyword evidence="12" id="KW-1185">Reference proteome</keyword>
<dbReference type="CDD" id="cd13778">
    <property type="entry name" value="Aar2_C"/>
    <property type="match status" value="1"/>
</dbReference>
<evidence type="ECO:0000256" key="1">
    <source>
        <dbReference type="ARBA" id="ARBA00003708"/>
    </source>
</evidence>
<dbReference type="InterPro" id="IPR038516">
    <property type="entry name" value="AAR2_N_sf"/>
</dbReference>
<evidence type="ECO:0000256" key="4">
    <source>
        <dbReference type="ARBA" id="ARBA00022664"/>
    </source>
</evidence>
<comment type="similarity">
    <text evidence="2">Belongs to the AAR2 family.</text>
</comment>
<dbReference type="InterPro" id="IPR007946">
    <property type="entry name" value="AAR2"/>
</dbReference>
<dbReference type="InterPro" id="IPR033648">
    <property type="entry name" value="AAR2_C"/>
</dbReference>
<comment type="subunit">
    <text evidence="8">Interacts with PRPF8 (via RNase H homology domain). Component of a U5 snRNP complex that contains PRPF8.</text>
</comment>
<dbReference type="FunFam" id="2.60.34.20:FF:000001">
    <property type="entry name" value="protein AAR2 homolog"/>
    <property type="match status" value="1"/>
</dbReference>
<accession>A0A7R8XEF6</accession>
<dbReference type="Pfam" id="PF20981">
    <property type="entry name" value="AAR2_1st"/>
    <property type="match status" value="1"/>
</dbReference>
<reference evidence="11" key="1">
    <citation type="submission" date="2020-11" db="EMBL/GenBank/DDBJ databases">
        <authorList>
            <person name="Tran Van P."/>
        </authorList>
    </citation>
    <scope>NUCLEOTIDE SEQUENCE</scope>
</reference>
<dbReference type="EMBL" id="LR900224">
    <property type="protein sequence ID" value="CAD7244769.1"/>
    <property type="molecule type" value="Genomic_DNA"/>
</dbReference>
<dbReference type="GO" id="GO:0005681">
    <property type="term" value="C:spliceosomal complex"/>
    <property type="evidence" value="ECO:0007669"/>
    <property type="project" value="UniProtKB-KW"/>
</dbReference>
<comment type="function">
    <text evidence="1">Component of the U5 snRNP complex that is required for spliceosome assembly and for pre-mRNA splicing.</text>
</comment>
<keyword evidence="5" id="KW-0747">Spliceosome</keyword>
<dbReference type="CDD" id="cd13777">
    <property type="entry name" value="Aar2_N"/>
    <property type="match status" value="1"/>
</dbReference>
<keyword evidence="4" id="KW-0507">mRNA processing</keyword>